<dbReference type="SUPFAM" id="SSF50370">
    <property type="entry name" value="Ricin B-like lectins"/>
    <property type="match status" value="1"/>
</dbReference>
<keyword evidence="5" id="KW-1185">Reference proteome</keyword>
<name>A0ABU8AZ01_9ACTN</name>
<evidence type="ECO:0000313" key="4">
    <source>
        <dbReference type="EMBL" id="MEH0638571.1"/>
    </source>
</evidence>
<dbReference type="EMBL" id="JARULZ010000002">
    <property type="protein sequence ID" value="MEH0638571.1"/>
    <property type="molecule type" value="Genomic_DNA"/>
</dbReference>
<evidence type="ECO:0000256" key="2">
    <source>
        <dbReference type="SAM" id="SignalP"/>
    </source>
</evidence>
<gene>
    <name evidence="4" type="ORF">QBA35_35705</name>
</gene>
<comment type="caution">
    <text evidence="4">The sequence shown here is derived from an EMBL/GenBank/DDBJ whole genome shotgun (WGS) entry which is preliminary data.</text>
</comment>
<evidence type="ECO:0000313" key="5">
    <source>
        <dbReference type="Proteomes" id="UP001310290"/>
    </source>
</evidence>
<feature type="signal peptide" evidence="2">
    <location>
        <begin position="1"/>
        <end position="27"/>
    </location>
</feature>
<dbReference type="Pfam" id="PF14200">
    <property type="entry name" value="RicinB_lectin_2"/>
    <property type="match status" value="2"/>
</dbReference>
<dbReference type="InterPro" id="IPR000772">
    <property type="entry name" value="Ricin_B_lectin"/>
</dbReference>
<reference evidence="4" key="1">
    <citation type="submission" date="2023-04" db="EMBL/GenBank/DDBJ databases">
        <title>Genomic diversity of scab-causing Streptomyces spp. in the province of Quebec, Canada.</title>
        <authorList>
            <person name="Biessy A."/>
            <person name="Cadieux M."/>
            <person name="Ciotola M."/>
            <person name="Filion M."/>
        </authorList>
    </citation>
    <scope>NUCLEOTIDE SEQUENCE</scope>
    <source>
        <strain evidence="4">B21-115</strain>
    </source>
</reference>
<feature type="domain" description="Ricin B lectin" evidence="3">
    <location>
        <begin position="52"/>
        <end position="187"/>
    </location>
</feature>
<organism evidence="4 5">
    <name type="scientific">Streptomyces bottropensis</name>
    <dbReference type="NCBI Taxonomy" id="42235"/>
    <lineage>
        <taxon>Bacteria</taxon>
        <taxon>Bacillati</taxon>
        <taxon>Actinomycetota</taxon>
        <taxon>Actinomycetes</taxon>
        <taxon>Kitasatosporales</taxon>
        <taxon>Streptomycetaceae</taxon>
        <taxon>Streptomyces</taxon>
    </lineage>
</organism>
<evidence type="ECO:0000256" key="1">
    <source>
        <dbReference type="SAM" id="MobiDB-lite"/>
    </source>
</evidence>
<keyword evidence="2" id="KW-0732">Signal</keyword>
<feature type="compositionally biased region" description="Polar residues" evidence="1">
    <location>
        <begin position="28"/>
        <end position="44"/>
    </location>
</feature>
<dbReference type="InterPro" id="IPR035992">
    <property type="entry name" value="Ricin_B-like_lectins"/>
</dbReference>
<sequence>MRTRRTRNVITAVLAGGLMAVASPALADTQSPKSSEPTPLTSSGVKAKAAAEPLGLRNLKSQKYLQPSGGSTSVGANLVQQPLSSGAWQSWWLVADGSFTTFWNDNSGLNAGINGASTAAGAVAIQANPSGDLNQDWTLNWRNDSVFELKNRKSGLCLGISGASTANGAVAAQFGCDGSTNQGWSLITR</sequence>
<dbReference type="SMART" id="SM00458">
    <property type="entry name" value="RICIN"/>
    <property type="match status" value="1"/>
</dbReference>
<dbReference type="Proteomes" id="UP001310290">
    <property type="component" value="Unassembled WGS sequence"/>
</dbReference>
<dbReference type="PROSITE" id="PS50231">
    <property type="entry name" value="RICIN_B_LECTIN"/>
    <property type="match status" value="1"/>
</dbReference>
<evidence type="ECO:0000259" key="3">
    <source>
        <dbReference type="SMART" id="SM00458"/>
    </source>
</evidence>
<dbReference type="Gene3D" id="2.80.10.50">
    <property type="match status" value="1"/>
</dbReference>
<accession>A0ABU8AZ01</accession>
<proteinExistence type="predicted"/>
<dbReference type="RefSeq" id="WP_334661218.1">
    <property type="nucleotide sequence ID" value="NZ_JARULZ010000002.1"/>
</dbReference>
<feature type="chain" id="PRO_5047024311" evidence="2">
    <location>
        <begin position="28"/>
        <end position="189"/>
    </location>
</feature>
<feature type="region of interest" description="Disordered" evidence="1">
    <location>
        <begin position="26"/>
        <end position="47"/>
    </location>
</feature>
<protein>
    <submittedName>
        <fullName evidence="4">RICIN domain-containing protein</fullName>
    </submittedName>
</protein>
<dbReference type="CDD" id="cd00161">
    <property type="entry name" value="beta-trefoil_Ricin-like"/>
    <property type="match status" value="1"/>
</dbReference>